<reference evidence="2 3" key="1">
    <citation type="submission" date="2020-04" db="EMBL/GenBank/DDBJ databases">
        <title>Whole-genome sequencing of Vibrio spp. from China reveals different genetic environments of blaCTX-M-14 among diverse lineages.</title>
        <authorList>
            <person name="Zheng Z."/>
            <person name="Ye L."/>
            <person name="Chen S."/>
        </authorList>
    </citation>
    <scope>NUCLEOTIDE SEQUENCE [LARGE SCALE GENOMIC DNA]</scope>
    <source>
        <strain evidence="2 3">Vb1636</strain>
    </source>
</reference>
<keyword evidence="1" id="KW-1133">Transmembrane helix</keyword>
<evidence type="ECO:0000313" key="3">
    <source>
        <dbReference type="Proteomes" id="UP000565155"/>
    </source>
</evidence>
<dbReference type="EMBL" id="JABCMA010000812">
    <property type="protein sequence ID" value="NMR77513.1"/>
    <property type="molecule type" value="Genomic_DNA"/>
</dbReference>
<evidence type="ECO:0000256" key="1">
    <source>
        <dbReference type="SAM" id="Phobius"/>
    </source>
</evidence>
<dbReference type="AlphaFoldDB" id="A0A7Y0R0X8"/>
<name>A0A7Y0R0X8_VIBAL</name>
<sequence length="58" mass="6660">MSSSVLSPSASRTAKPTTSVWLKRIKPAIWLVPFALFFYLFQLAPMMWVLFNSFIYDG</sequence>
<organism evidence="2 3">
    <name type="scientific">Vibrio alginolyticus</name>
    <dbReference type="NCBI Taxonomy" id="663"/>
    <lineage>
        <taxon>Bacteria</taxon>
        <taxon>Pseudomonadati</taxon>
        <taxon>Pseudomonadota</taxon>
        <taxon>Gammaproteobacteria</taxon>
        <taxon>Vibrionales</taxon>
        <taxon>Vibrionaceae</taxon>
        <taxon>Vibrio</taxon>
    </lineage>
</organism>
<keyword evidence="1" id="KW-0472">Membrane</keyword>
<comment type="caution">
    <text evidence="2">The sequence shown here is derived from an EMBL/GenBank/DDBJ whole genome shotgun (WGS) entry which is preliminary data.</text>
</comment>
<proteinExistence type="predicted"/>
<protein>
    <submittedName>
        <fullName evidence="2">ABC transporter permease</fullName>
    </submittedName>
</protein>
<feature type="transmembrane region" description="Helical" evidence="1">
    <location>
        <begin position="28"/>
        <end position="51"/>
    </location>
</feature>
<keyword evidence="1" id="KW-0812">Transmembrane</keyword>
<gene>
    <name evidence="2" type="ORF">HKB35_28450</name>
</gene>
<feature type="non-terminal residue" evidence="2">
    <location>
        <position position="58"/>
    </location>
</feature>
<dbReference type="Proteomes" id="UP000565155">
    <property type="component" value="Unassembled WGS sequence"/>
</dbReference>
<evidence type="ECO:0000313" key="2">
    <source>
        <dbReference type="EMBL" id="NMR77513.1"/>
    </source>
</evidence>
<accession>A0A7Y0R0X8</accession>